<dbReference type="Pfam" id="PF02889">
    <property type="entry name" value="Sec63"/>
    <property type="match status" value="1"/>
</dbReference>
<keyword evidence="3" id="KW-0378">Hydrolase</keyword>
<protein>
    <submittedName>
        <fullName evidence="3">Meiotic helicase</fullName>
    </submittedName>
</protein>
<feature type="region of interest" description="Disordered" evidence="1">
    <location>
        <begin position="1"/>
        <end position="51"/>
    </location>
</feature>
<sequence>MPSPPSILPPHPPPPPAPLPPAHHHHPPSSLPPTSATPKTPPPPPPADDGLHAIQLRHKISAPTFRTLTGVAPSPNRREVLHRACQAIEFRSFPMRQTERAFFRHINDHTPIAYPLAPAASIAEPWQKVFLLVQVDVQRLGWPTKLSAEGRRLLLSERGHIYLLLDRLLRCQVDVLGHRRHGRGVVVALDVLRSVKAGVWEGADNELLQVEGIGPVKMKRLVEAGVKSIRHLAGLDFFHIERLLSRNPPFGHQVLHRVSGFPLLSLHWDPVGHYPPTDENRAPNSAPVPKPLFIVRLIVGYDNEKEPSWNAKSPWVTLVVEGHAGKLLWFWRGSVKRLTGGKELVVGLAAKKGEKLKVSLACEGIVGTLVRSEHQVP</sequence>
<keyword evidence="3" id="KW-0067">ATP-binding</keyword>
<proteinExistence type="predicted"/>
<dbReference type="OrthoDB" id="5575at2759"/>
<dbReference type="EMBL" id="JAACLJ010000001">
    <property type="protein sequence ID" value="KAF4595885.1"/>
    <property type="molecule type" value="Genomic_DNA"/>
</dbReference>
<evidence type="ECO:0000256" key="1">
    <source>
        <dbReference type="SAM" id="MobiDB-lite"/>
    </source>
</evidence>
<organism evidence="3 4">
    <name type="scientific">Ophiocordyceps camponoti-floridani</name>
    <dbReference type="NCBI Taxonomy" id="2030778"/>
    <lineage>
        <taxon>Eukaryota</taxon>
        <taxon>Fungi</taxon>
        <taxon>Dikarya</taxon>
        <taxon>Ascomycota</taxon>
        <taxon>Pezizomycotina</taxon>
        <taxon>Sordariomycetes</taxon>
        <taxon>Hypocreomycetidae</taxon>
        <taxon>Hypocreales</taxon>
        <taxon>Ophiocordycipitaceae</taxon>
        <taxon>Ophiocordyceps</taxon>
    </lineage>
</organism>
<name>A0A8H4QE69_9HYPO</name>
<feature type="domain" description="SEC63" evidence="2">
    <location>
        <begin position="57"/>
        <end position="376"/>
    </location>
</feature>
<reference evidence="3 4" key="1">
    <citation type="journal article" date="2020" name="G3 (Bethesda)">
        <title>Genetic Underpinnings of Host Manipulation by Ophiocordyceps as Revealed by Comparative Transcriptomics.</title>
        <authorList>
            <person name="Will I."/>
            <person name="Das B."/>
            <person name="Trinh T."/>
            <person name="Brachmann A."/>
            <person name="Ohm R.A."/>
            <person name="de Bekker C."/>
        </authorList>
    </citation>
    <scope>NUCLEOTIDE SEQUENCE [LARGE SCALE GENOMIC DNA]</scope>
    <source>
        <strain evidence="3 4">EC05</strain>
    </source>
</reference>
<dbReference type="Gene3D" id="1.10.3380.10">
    <property type="entry name" value="Sec63 N-terminal domain-like domain"/>
    <property type="match status" value="1"/>
</dbReference>
<feature type="compositionally biased region" description="Pro residues" evidence="1">
    <location>
        <begin position="1"/>
        <end position="21"/>
    </location>
</feature>
<evidence type="ECO:0000259" key="2">
    <source>
        <dbReference type="SMART" id="SM00973"/>
    </source>
</evidence>
<dbReference type="GO" id="GO:0016787">
    <property type="term" value="F:hydrolase activity"/>
    <property type="evidence" value="ECO:0007669"/>
    <property type="project" value="UniProtKB-KW"/>
</dbReference>
<evidence type="ECO:0000313" key="4">
    <source>
        <dbReference type="Proteomes" id="UP000562929"/>
    </source>
</evidence>
<dbReference type="InterPro" id="IPR052247">
    <property type="entry name" value="Meiotic_Crossover_Helicase"/>
</dbReference>
<keyword evidence="3" id="KW-0347">Helicase</keyword>
<dbReference type="SUPFAM" id="SSF158702">
    <property type="entry name" value="Sec63 N-terminal domain-like"/>
    <property type="match status" value="1"/>
</dbReference>
<evidence type="ECO:0000313" key="3">
    <source>
        <dbReference type="EMBL" id="KAF4595885.1"/>
    </source>
</evidence>
<accession>A0A8H4QE69</accession>
<dbReference type="SMART" id="SM00973">
    <property type="entry name" value="Sec63"/>
    <property type="match status" value="1"/>
</dbReference>
<dbReference type="GO" id="GO:0051321">
    <property type="term" value="P:meiotic cell cycle"/>
    <property type="evidence" value="ECO:0007669"/>
    <property type="project" value="UniProtKB-KW"/>
</dbReference>
<keyword evidence="4" id="KW-1185">Reference proteome</keyword>
<dbReference type="InterPro" id="IPR004179">
    <property type="entry name" value="Sec63-dom"/>
</dbReference>
<dbReference type="PANTHER" id="PTHR47835:SF3">
    <property type="entry name" value="HELICASE FOR MEIOSIS 1"/>
    <property type="match status" value="1"/>
</dbReference>
<keyword evidence="3" id="KW-0547">Nucleotide-binding</keyword>
<dbReference type="PANTHER" id="PTHR47835">
    <property type="entry name" value="HFM1, ATP DEPENDENT DNA HELICASE HOMOLOG"/>
    <property type="match status" value="1"/>
</dbReference>
<gene>
    <name evidence="3" type="ORF">GQ602_001498</name>
</gene>
<comment type="caution">
    <text evidence="3">The sequence shown here is derived from an EMBL/GenBank/DDBJ whole genome shotgun (WGS) entry which is preliminary data.</text>
</comment>
<dbReference type="AlphaFoldDB" id="A0A8H4QE69"/>
<dbReference type="GO" id="GO:0043138">
    <property type="term" value="F:3'-5' DNA helicase activity"/>
    <property type="evidence" value="ECO:0007669"/>
    <property type="project" value="UniProtKB-EC"/>
</dbReference>
<dbReference type="Proteomes" id="UP000562929">
    <property type="component" value="Unassembled WGS sequence"/>
</dbReference>